<dbReference type="Gene3D" id="3.40.50.300">
    <property type="entry name" value="P-loop containing nucleotide triphosphate hydrolases"/>
    <property type="match status" value="1"/>
</dbReference>
<organism evidence="1 2">
    <name type="scientific">Vreelandella azerica</name>
    <dbReference type="NCBI Taxonomy" id="2732867"/>
    <lineage>
        <taxon>Bacteria</taxon>
        <taxon>Pseudomonadati</taxon>
        <taxon>Pseudomonadota</taxon>
        <taxon>Gammaproteobacteria</taxon>
        <taxon>Oceanospirillales</taxon>
        <taxon>Halomonadaceae</taxon>
        <taxon>Vreelandella</taxon>
    </lineage>
</organism>
<name>A0A7Y3XAL4_9GAMM</name>
<dbReference type="AlphaFoldDB" id="A0A7Y3XAL4"/>
<protein>
    <recommendedName>
        <fullName evidence="3">GTP-binding protein</fullName>
    </recommendedName>
</protein>
<evidence type="ECO:0000313" key="2">
    <source>
        <dbReference type="Proteomes" id="UP000588806"/>
    </source>
</evidence>
<dbReference type="InterPro" id="IPR027417">
    <property type="entry name" value="P-loop_NTPase"/>
</dbReference>
<dbReference type="SUPFAM" id="SSF52540">
    <property type="entry name" value="P-loop containing nucleoside triphosphate hydrolases"/>
    <property type="match status" value="1"/>
</dbReference>
<comment type="caution">
    <text evidence="1">The sequence shown here is derived from an EMBL/GenBank/DDBJ whole genome shotgun (WGS) entry which is preliminary data.</text>
</comment>
<gene>
    <name evidence="1" type="ORF">HLB35_05945</name>
</gene>
<reference evidence="1 2" key="2">
    <citation type="submission" date="2020-06" db="EMBL/GenBank/DDBJ databases">
        <title>Halomonas songnenensis sp. nov., a moderately halophilic bacterium isolated from saline and alkaline soils.</title>
        <authorList>
            <person name="Jiang J."/>
            <person name="Pan Y."/>
        </authorList>
    </citation>
    <scope>NUCLEOTIDE SEQUENCE [LARGE SCALE GENOMIC DNA]</scope>
    <source>
        <strain evidence="1 2">TBZ9</strain>
    </source>
</reference>
<keyword evidence="2" id="KW-1185">Reference proteome</keyword>
<accession>A0A7Y3XAL4</accession>
<evidence type="ECO:0008006" key="3">
    <source>
        <dbReference type="Google" id="ProtNLM"/>
    </source>
</evidence>
<dbReference type="Proteomes" id="UP000588806">
    <property type="component" value="Unassembled WGS sequence"/>
</dbReference>
<dbReference type="PANTHER" id="PTHR41259:SF1">
    <property type="entry name" value="DOUBLE-STRAND BREAK REPAIR RAD50 ATPASE, PUTATIVE-RELATED"/>
    <property type="match status" value="1"/>
</dbReference>
<dbReference type="EMBL" id="JABFHI010000002">
    <property type="protein sequence ID" value="NOG31423.1"/>
    <property type="molecule type" value="Genomic_DNA"/>
</dbReference>
<reference evidence="1 2" key="1">
    <citation type="submission" date="2020-05" db="EMBL/GenBank/DDBJ databases">
        <authorList>
            <person name="Ruan W."/>
            <person name="Jeon C.O."/>
            <person name="Chun B.H."/>
        </authorList>
    </citation>
    <scope>NUCLEOTIDE SEQUENCE [LARGE SCALE GENOMIC DNA]</scope>
    <source>
        <strain evidence="1 2">TBZ9</strain>
    </source>
</reference>
<dbReference type="RefSeq" id="WP_171701876.1">
    <property type="nucleotide sequence ID" value="NZ_JABFHI010000002.1"/>
</dbReference>
<dbReference type="PANTHER" id="PTHR41259">
    <property type="entry name" value="DOUBLE-STRAND BREAK REPAIR RAD50 ATPASE, PUTATIVE-RELATED"/>
    <property type="match status" value="1"/>
</dbReference>
<proteinExistence type="predicted"/>
<evidence type="ECO:0000313" key="1">
    <source>
        <dbReference type="EMBL" id="NOG31423.1"/>
    </source>
</evidence>
<sequence length="155" mass="17527">MLSLLKRERQAVTRKLQAPLQKHLNHYLQLIFPGATLSVDDNLLPQALIRPQSSNHQAEEYGELEALSFGAREQMGLVSRLAYADLLAEAGRPTLIILDDALVHCDRERLEQMKRILFDAAERHQILLFTCHPQHWDDLGVAPRDLLTLKMASGG</sequence>